<proteinExistence type="inferred from homology"/>
<evidence type="ECO:0000313" key="7">
    <source>
        <dbReference type="EnsemblFungi" id="CPAR2_103200-T-p1"/>
    </source>
</evidence>
<dbReference type="PANTHER" id="PTHR30618:SF2">
    <property type="entry name" value="ALLANTOIN PERMEASE-RELATED"/>
    <property type="match status" value="1"/>
</dbReference>
<dbReference type="InterPro" id="IPR045225">
    <property type="entry name" value="Uracil/uridine/allantoin_perm"/>
</dbReference>
<comment type="subcellular location">
    <subcellularLocation>
        <location evidence="1">Membrane</location>
        <topology evidence="1">Multi-pass membrane protein</topology>
    </subcellularLocation>
</comment>
<feature type="region of interest" description="Disordered" evidence="6">
    <location>
        <begin position="1"/>
        <end position="35"/>
    </location>
</feature>
<dbReference type="EnsemblFungi" id="CPAR2_103200-T">
    <property type="protein sequence ID" value="CPAR2_103200-T-p1"/>
    <property type="gene ID" value="CPAR2_103200"/>
</dbReference>
<dbReference type="InterPro" id="IPR001248">
    <property type="entry name" value="Pur-cyt_permease"/>
</dbReference>
<dbReference type="AlphaFoldDB" id="A0AAJ8VUI4"/>
<sequence length="108" mass="12617">MTNMSTFSSVKKVLSNEPVRSRSVSDEDSSVIESGIDQNEPTTWWGKLMKKLEVQPKGDLTTAQMFLYNHDLRPVEEARRQWSWYNYVFFWIADSFNINTWQIASTGM</sequence>
<evidence type="ECO:0000256" key="6">
    <source>
        <dbReference type="SAM" id="MobiDB-lite"/>
    </source>
</evidence>
<evidence type="ECO:0000256" key="3">
    <source>
        <dbReference type="ARBA" id="ARBA00022692"/>
    </source>
</evidence>
<reference evidence="7" key="1">
    <citation type="submission" date="2025-05" db="UniProtKB">
        <authorList>
            <consortium name="EnsemblFungi"/>
        </authorList>
    </citation>
    <scope>IDENTIFICATION</scope>
</reference>
<dbReference type="Gene3D" id="1.10.4160.10">
    <property type="entry name" value="Hydantoin permease"/>
    <property type="match status" value="1"/>
</dbReference>
<dbReference type="GO" id="GO:0015205">
    <property type="term" value="F:nucleobase transmembrane transporter activity"/>
    <property type="evidence" value="ECO:0007669"/>
    <property type="project" value="TreeGrafter"/>
</dbReference>
<comment type="similarity">
    <text evidence="2">Belongs to the purine-cytosine permease (2.A.39) family.</text>
</comment>
<keyword evidence="4" id="KW-1133">Transmembrane helix</keyword>
<organism evidence="7">
    <name type="scientific">Candida parapsilosis (strain CDC 317 / ATCC MYA-4646)</name>
    <name type="common">Yeast</name>
    <name type="synonym">Monilia parapsilosis</name>
    <dbReference type="NCBI Taxonomy" id="578454"/>
    <lineage>
        <taxon>Eukaryota</taxon>
        <taxon>Fungi</taxon>
        <taxon>Dikarya</taxon>
        <taxon>Ascomycota</taxon>
        <taxon>Saccharomycotina</taxon>
        <taxon>Pichiomycetes</taxon>
        <taxon>Debaryomycetaceae</taxon>
        <taxon>Candida/Lodderomyces clade</taxon>
        <taxon>Candida</taxon>
    </lineage>
</organism>
<evidence type="ECO:0000256" key="2">
    <source>
        <dbReference type="ARBA" id="ARBA00008974"/>
    </source>
</evidence>
<dbReference type="Pfam" id="PF02133">
    <property type="entry name" value="Transp_cyt_pur"/>
    <property type="match status" value="1"/>
</dbReference>
<protein>
    <submittedName>
        <fullName evidence="7">Uncharacterized protein</fullName>
    </submittedName>
</protein>
<dbReference type="PANTHER" id="PTHR30618">
    <property type="entry name" value="NCS1 FAMILY PURINE/PYRIMIDINE TRANSPORTER"/>
    <property type="match status" value="1"/>
</dbReference>
<evidence type="ECO:0000256" key="4">
    <source>
        <dbReference type="ARBA" id="ARBA00022989"/>
    </source>
</evidence>
<accession>A0AAJ8VUI4</accession>
<name>A0AAJ8VUI4_CANPC</name>
<keyword evidence="3" id="KW-0812">Transmembrane</keyword>
<dbReference type="GO" id="GO:0005886">
    <property type="term" value="C:plasma membrane"/>
    <property type="evidence" value="ECO:0007669"/>
    <property type="project" value="TreeGrafter"/>
</dbReference>
<evidence type="ECO:0000256" key="5">
    <source>
        <dbReference type="ARBA" id="ARBA00023136"/>
    </source>
</evidence>
<evidence type="ECO:0000256" key="1">
    <source>
        <dbReference type="ARBA" id="ARBA00004141"/>
    </source>
</evidence>
<keyword evidence="5" id="KW-0472">Membrane</keyword>